<evidence type="ECO:0000313" key="6">
    <source>
        <dbReference type="Proteomes" id="UP001164718"/>
    </source>
</evidence>
<dbReference type="InterPro" id="IPR004849">
    <property type="entry name" value="6DGDH_YqeC"/>
</dbReference>
<dbReference type="PRINTS" id="PR00076">
    <property type="entry name" value="6PGDHDRGNASE"/>
</dbReference>
<dbReference type="AlphaFoldDB" id="A0A9E8RX38"/>
<dbReference type="KEGG" id="faf:OE104_11050"/>
<dbReference type="InterPro" id="IPR008927">
    <property type="entry name" value="6-PGluconate_DH-like_C_sf"/>
</dbReference>
<dbReference type="InterPro" id="IPR006115">
    <property type="entry name" value="6PGDH_NADP-bd"/>
</dbReference>
<reference evidence="5" key="1">
    <citation type="submission" date="2022-09" db="EMBL/GenBank/DDBJ databases">
        <title>Complete Genomes of Fervidibacillus albus and Fervidibacillus halotolerans isolated from tidal flat sediments.</title>
        <authorList>
            <person name="Kwon K.K."/>
            <person name="Yang S.-H."/>
            <person name="Park M.J."/>
            <person name="Oh H.-M."/>
        </authorList>
    </citation>
    <scope>NUCLEOTIDE SEQUENCE</scope>
    <source>
        <strain evidence="5">MEBiC13591</strain>
    </source>
</reference>
<feature type="domain" description="6-phosphogluconate dehydrogenase C-terminal" evidence="4">
    <location>
        <begin position="168"/>
        <end position="295"/>
    </location>
</feature>
<dbReference type="InterPro" id="IPR006183">
    <property type="entry name" value="Pgluconate_DH"/>
</dbReference>
<comment type="similarity">
    <text evidence="1">Belongs to the 6-phosphogluconate dehydrogenase family.</text>
</comment>
<dbReference type="Pfam" id="PF00393">
    <property type="entry name" value="6PGD"/>
    <property type="match status" value="1"/>
</dbReference>
<dbReference type="GO" id="GO:0019521">
    <property type="term" value="P:D-gluconate metabolic process"/>
    <property type="evidence" value="ECO:0007669"/>
    <property type="project" value="UniProtKB-KW"/>
</dbReference>
<dbReference type="EMBL" id="CP106878">
    <property type="protein sequence ID" value="WAA09122.1"/>
    <property type="molecule type" value="Genomic_DNA"/>
</dbReference>
<evidence type="ECO:0000256" key="3">
    <source>
        <dbReference type="ARBA" id="ARBA00023064"/>
    </source>
</evidence>
<name>A0A9E8RX38_9BACI</name>
<dbReference type="NCBIfam" id="TIGR00872">
    <property type="entry name" value="gnd_rel"/>
    <property type="match status" value="1"/>
</dbReference>
<keyword evidence="2" id="KW-0560">Oxidoreductase</keyword>
<dbReference type="SUPFAM" id="SSF48179">
    <property type="entry name" value="6-phosphogluconate dehydrogenase C-terminal domain-like"/>
    <property type="match status" value="1"/>
</dbReference>
<keyword evidence="3" id="KW-0311">Gluconate utilization</keyword>
<dbReference type="InterPro" id="IPR036291">
    <property type="entry name" value="NAD(P)-bd_dom_sf"/>
</dbReference>
<keyword evidence="6" id="KW-1185">Reference proteome</keyword>
<dbReference type="PANTHER" id="PTHR11811">
    <property type="entry name" value="6-PHOSPHOGLUCONATE DEHYDROGENASE"/>
    <property type="match status" value="1"/>
</dbReference>
<dbReference type="Pfam" id="PF03446">
    <property type="entry name" value="NAD_binding_2"/>
    <property type="match status" value="1"/>
</dbReference>
<proteinExistence type="inferred from homology"/>
<gene>
    <name evidence="5" type="primary">gnd</name>
    <name evidence="5" type="ORF">OE104_11050</name>
</gene>
<dbReference type="RefSeq" id="WP_275416907.1">
    <property type="nucleotide sequence ID" value="NZ_CP106878.1"/>
</dbReference>
<evidence type="ECO:0000313" key="5">
    <source>
        <dbReference type="EMBL" id="WAA09122.1"/>
    </source>
</evidence>
<evidence type="ECO:0000256" key="1">
    <source>
        <dbReference type="ARBA" id="ARBA00008419"/>
    </source>
</evidence>
<dbReference type="Proteomes" id="UP001164718">
    <property type="component" value="Chromosome"/>
</dbReference>
<dbReference type="NCBIfam" id="NF007161">
    <property type="entry name" value="PRK09599.1"/>
    <property type="match status" value="1"/>
</dbReference>
<dbReference type="SUPFAM" id="SSF51735">
    <property type="entry name" value="NAD(P)-binding Rossmann-fold domains"/>
    <property type="match status" value="1"/>
</dbReference>
<dbReference type="InterPro" id="IPR006114">
    <property type="entry name" value="6PGDH_C"/>
</dbReference>
<dbReference type="Gene3D" id="1.10.1040.10">
    <property type="entry name" value="N-(1-d-carboxylethyl)-l-norvaline Dehydrogenase, domain 2"/>
    <property type="match status" value="1"/>
</dbReference>
<dbReference type="InterPro" id="IPR013328">
    <property type="entry name" value="6PGD_dom2"/>
</dbReference>
<dbReference type="Gene3D" id="3.40.50.720">
    <property type="entry name" value="NAD(P)-binding Rossmann-like Domain"/>
    <property type="match status" value="1"/>
</dbReference>
<dbReference type="GO" id="GO:0050661">
    <property type="term" value="F:NADP binding"/>
    <property type="evidence" value="ECO:0007669"/>
    <property type="project" value="InterPro"/>
</dbReference>
<evidence type="ECO:0000259" key="4">
    <source>
        <dbReference type="SMART" id="SM01350"/>
    </source>
</evidence>
<sequence>MKKIGIIGLGKMGMNLGLNLMEKNVEVVGYDNSEKTREEAVVKSLTVKNSIDELLSDLDNQKVVLLSTPAGEITNELVKTLTEKLKPGDIIIDSGNSYYKDSVKNFELTNEKGIEFLDCGTSGGMEGARYGACLMIGGKKETFNQVEEIFEKLACDQGYLYTGKPGSGHYLKMIHNGIEYGMMQAIGEGFDILNASEYEYDFEKVASVWNHGSVIRSWLIELVGNSFRDDPKLEKIRGVIDASGEGKWTVEEALDLCVPVPVIANSLFVRNQSKVNDSFSAKVVATMRNQFGGHAVVKK</sequence>
<evidence type="ECO:0000256" key="2">
    <source>
        <dbReference type="ARBA" id="ARBA00023002"/>
    </source>
</evidence>
<dbReference type="GO" id="GO:0006098">
    <property type="term" value="P:pentose-phosphate shunt"/>
    <property type="evidence" value="ECO:0007669"/>
    <property type="project" value="InterPro"/>
</dbReference>
<dbReference type="GO" id="GO:0004616">
    <property type="term" value="F:phosphogluconate dehydrogenase (decarboxylating) activity"/>
    <property type="evidence" value="ECO:0007669"/>
    <property type="project" value="InterPro"/>
</dbReference>
<organism evidence="5 6">
    <name type="scientific">Fervidibacillus albus</name>
    <dbReference type="NCBI Taxonomy" id="2980026"/>
    <lineage>
        <taxon>Bacteria</taxon>
        <taxon>Bacillati</taxon>
        <taxon>Bacillota</taxon>
        <taxon>Bacilli</taxon>
        <taxon>Bacillales</taxon>
        <taxon>Bacillaceae</taxon>
        <taxon>Fervidibacillus</taxon>
    </lineage>
</organism>
<accession>A0A9E8RX38</accession>
<dbReference type="SMART" id="SM01350">
    <property type="entry name" value="6PGD"/>
    <property type="match status" value="1"/>
</dbReference>
<protein>
    <submittedName>
        <fullName evidence="5">Decarboxylating 6-phosphogluconate dehydrogenase</fullName>
    </submittedName>
</protein>